<dbReference type="EMBL" id="UYRU01041792">
    <property type="protein sequence ID" value="VDK69871.1"/>
    <property type="molecule type" value="Genomic_DNA"/>
</dbReference>
<keyword evidence="1" id="KW-1133">Transmembrane helix</keyword>
<evidence type="ECO:0000256" key="1">
    <source>
        <dbReference type="SAM" id="Phobius"/>
    </source>
</evidence>
<keyword evidence="3" id="KW-1185">Reference proteome</keyword>
<dbReference type="OrthoDB" id="78101at2759"/>
<proteinExistence type="predicted"/>
<keyword evidence="1" id="KW-0812">Transmembrane</keyword>
<accession>A0A3P6TZW7</accession>
<name>A0A3P6TZW7_DIBLA</name>
<reference evidence="2 3" key="1">
    <citation type="submission" date="2018-11" db="EMBL/GenBank/DDBJ databases">
        <authorList>
            <consortium name="Pathogen Informatics"/>
        </authorList>
    </citation>
    <scope>NUCLEOTIDE SEQUENCE [LARGE SCALE GENOMIC DNA]</scope>
</reference>
<gene>
    <name evidence="2" type="ORF">DILT_LOCUS2198</name>
</gene>
<organism evidence="2 3">
    <name type="scientific">Dibothriocephalus latus</name>
    <name type="common">Fish tapeworm</name>
    <name type="synonym">Diphyllobothrium latum</name>
    <dbReference type="NCBI Taxonomy" id="60516"/>
    <lineage>
        <taxon>Eukaryota</taxon>
        <taxon>Metazoa</taxon>
        <taxon>Spiralia</taxon>
        <taxon>Lophotrochozoa</taxon>
        <taxon>Platyhelminthes</taxon>
        <taxon>Cestoda</taxon>
        <taxon>Eucestoda</taxon>
        <taxon>Diphyllobothriidea</taxon>
        <taxon>Diphyllobothriidae</taxon>
        <taxon>Dibothriocephalus</taxon>
    </lineage>
</organism>
<evidence type="ECO:0000313" key="3">
    <source>
        <dbReference type="Proteomes" id="UP000281553"/>
    </source>
</evidence>
<dbReference type="AlphaFoldDB" id="A0A3P6TZW7"/>
<sequence>MKKTSMEQEDQFALQLKEETRDIAFMVLDFVPSTRPDWLILLREHGGSTNAWAQDIMQDVHTSRTHLSGVLVPDLCLNCAKSTSPFKKKDYRRMATGLFKKWNLRDALAKEKARTCSAEETLRRREREWLEVDEARQAEEEQRIAQMLPANVQSHLESVINSLRAQLRVFLKGMPEYLFVMRGLCVFNLSVLAIRPAIMGHSEEVFLF</sequence>
<protein>
    <submittedName>
        <fullName evidence="2">Uncharacterized protein</fullName>
    </submittedName>
</protein>
<dbReference type="Proteomes" id="UP000281553">
    <property type="component" value="Unassembled WGS sequence"/>
</dbReference>
<evidence type="ECO:0000313" key="2">
    <source>
        <dbReference type="EMBL" id="VDK69871.1"/>
    </source>
</evidence>
<feature type="transmembrane region" description="Helical" evidence="1">
    <location>
        <begin position="177"/>
        <end position="198"/>
    </location>
</feature>
<keyword evidence="1" id="KW-0472">Membrane</keyword>